<evidence type="ECO:0000256" key="1">
    <source>
        <dbReference type="SAM" id="MobiDB-lite"/>
    </source>
</evidence>
<comment type="caution">
    <text evidence="2">The sequence shown here is derived from an EMBL/GenBank/DDBJ whole genome shotgun (WGS) entry which is preliminary data.</text>
</comment>
<dbReference type="AlphaFoldDB" id="G4TBQ2"/>
<dbReference type="InParanoid" id="G4TBQ2"/>
<proteinExistence type="predicted"/>
<protein>
    <submittedName>
        <fullName evidence="2">Uncharacterized protein</fullName>
    </submittedName>
</protein>
<sequence>MENARTRSGPVATVMPKPILKHHQHLDFERPSSSPPSTHAAERHAHFGASEITQRFSCLSGVEYDRTPIVVCANALDLSSCRRSPGRTFDEIDAHHYKHKKVVRYTDEDELIVGAAAALERLNRPICAPLGESDALNLPALVHTDTSDSEAEDEVLSSSGTDTRGRLCRLRPSSSPPGSGRDPKRLKKAHNSGKLSRTIARDRTSLDDSSFASCPGATSCLGGF</sequence>
<dbReference type="HOGENOM" id="CLU_1235443_0_0_1"/>
<evidence type="ECO:0000313" key="3">
    <source>
        <dbReference type="Proteomes" id="UP000007148"/>
    </source>
</evidence>
<evidence type="ECO:0000313" key="2">
    <source>
        <dbReference type="EMBL" id="CCA68735.1"/>
    </source>
</evidence>
<feature type="compositionally biased region" description="Low complexity" evidence="1">
    <location>
        <begin position="170"/>
        <end position="180"/>
    </location>
</feature>
<feature type="region of interest" description="Disordered" evidence="1">
    <location>
        <begin position="145"/>
        <end position="202"/>
    </location>
</feature>
<gene>
    <name evidence="2" type="ORF">PIIN_02599</name>
</gene>
<dbReference type="Proteomes" id="UP000007148">
    <property type="component" value="Unassembled WGS sequence"/>
</dbReference>
<reference evidence="2 3" key="1">
    <citation type="journal article" date="2011" name="PLoS Pathog.">
        <title>Endophytic Life Strategies Decoded by Genome and Transcriptome Analyses of the Mutualistic Root Symbiont Piriformospora indica.</title>
        <authorList>
            <person name="Zuccaro A."/>
            <person name="Lahrmann U."/>
            <person name="Guldener U."/>
            <person name="Langen G."/>
            <person name="Pfiffi S."/>
            <person name="Biedenkopf D."/>
            <person name="Wong P."/>
            <person name="Samans B."/>
            <person name="Grimm C."/>
            <person name="Basiewicz M."/>
            <person name="Murat C."/>
            <person name="Martin F."/>
            <person name="Kogel K.H."/>
        </authorList>
    </citation>
    <scope>NUCLEOTIDE SEQUENCE [LARGE SCALE GENOMIC DNA]</scope>
    <source>
        <strain evidence="2 3">DSM 11827</strain>
    </source>
</reference>
<organism evidence="2 3">
    <name type="scientific">Serendipita indica (strain DSM 11827)</name>
    <name type="common">Root endophyte fungus</name>
    <name type="synonym">Piriformospora indica</name>
    <dbReference type="NCBI Taxonomy" id="1109443"/>
    <lineage>
        <taxon>Eukaryota</taxon>
        <taxon>Fungi</taxon>
        <taxon>Dikarya</taxon>
        <taxon>Basidiomycota</taxon>
        <taxon>Agaricomycotina</taxon>
        <taxon>Agaricomycetes</taxon>
        <taxon>Sebacinales</taxon>
        <taxon>Serendipitaceae</taxon>
        <taxon>Serendipita</taxon>
    </lineage>
</organism>
<name>G4TBQ2_SERID</name>
<dbReference type="EMBL" id="CAFZ01000039">
    <property type="protein sequence ID" value="CCA68735.1"/>
    <property type="molecule type" value="Genomic_DNA"/>
</dbReference>
<keyword evidence="3" id="KW-1185">Reference proteome</keyword>
<accession>G4TBQ2</accession>
<dbReference type="OrthoDB" id="3204502at2759"/>